<dbReference type="Gene3D" id="1.10.390.10">
    <property type="entry name" value="Neutral Protease Domain 2"/>
    <property type="match status" value="1"/>
</dbReference>
<keyword evidence="5" id="KW-0804">Transcription</keyword>
<dbReference type="EMBL" id="JABTTQ020000010">
    <property type="protein sequence ID" value="KAK6147219.1"/>
    <property type="molecule type" value="Genomic_DNA"/>
</dbReference>
<keyword evidence="6" id="KW-0539">Nucleus</keyword>
<comment type="similarity">
    <text evidence="2">Belongs to the TAF2 family.</text>
</comment>
<reference evidence="8 9" key="1">
    <citation type="journal article" date="2021" name="Comput. Struct. Biotechnol. J.">
        <title>De novo genome assembly of the potent medicinal plant Rehmannia glutinosa using nanopore technology.</title>
        <authorList>
            <person name="Ma L."/>
            <person name="Dong C."/>
            <person name="Song C."/>
            <person name="Wang X."/>
            <person name="Zheng X."/>
            <person name="Niu Y."/>
            <person name="Chen S."/>
            <person name="Feng W."/>
        </authorList>
    </citation>
    <scope>NUCLEOTIDE SEQUENCE [LARGE SCALE GENOMIC DNA]</scope>
    <source>
        <strain evidence="8">DH-2019</strain>
    </source>
</reference>
<dbReference type="InterPro" id="IPR042097">
    <property type="entry name" value="Aminopeptidase_N-like_N_sf"/>
</dbReference>
<evidence type="ECO:0000256" key="7">
    <source>
        <dbReference type="SAM" id="MobiDB-lite"/>
    </source>
</evidence>
<gene>
    <name evidence="8" type="ORF">DH2020_018131</name>
</gene>
<comment type="caution">
    <text evidence="8">The sequence shown here is derived from an EMBL/GenBank/DDBJ whole genome shotgun (WGS) entry which is preliminary data.</text>
</comment>
<evidence type="ECO:0000256" key="6">
    <source>
        <dbReference type="ARBA" id="ARBA00023242"/>
    </source>
</evidence>
<evidence type="ECO:0000256" key="3">
    <source>
        <dbReference type="ARBA" id="ARBA00017363"/>
    </source>
</evidence>
<dbReference type="PANTHER" id="PTHR15137:SF9">
    <property type="entry name" value="TRANSCRIPTION INITIATION FACTOR TFIID SUBUNIT 2"/>
    <property type="match status" value="1"/>
</dbReference>
<dbReference type="InterPro" id="IPR027268">
    <property type="entry name" value="Peptidase_M4/M1_CTD_sf"/>
</dbReference>
<comment type="subcellular location">
    <subcellularLocation>
        <location evidence="1">Nucleus</location>
    </subcellularLocation>
</comment>
<feature type="region of interest" description="Disordered" evidence="7">
    <location>
        <begin position="51"/>
        <end position="85"/>
    </location>
</feature>
<keyword evidence="4" id="KW-0805">Transcription regulation</keyword>
<dbReference type="Gene3D" id="2.60.40.1730">
    <property type="entry name" value="tricorn interacting facor f3 domain"/>
    <property type="match status" value="1"/>
</dbReference>
<evidence type="ECO:0000313" key="9">
    <source>
        <dbReference type="Proteomes" id="UP001318860"/>
    </source>
</evidence>
<keyword evidence="9" id="KW-1185">Reference proteome</keyword>
<accession>A0ABR0WJF4</accession>
<evidence type="ECO:0000256" key="4">
    <source>
        <dbReference type="ARBA" id="ARBA00023015"/>
    </source>
</evidence>
<sequence>MNNWGVICLSSKPIEKIRVSLALDYAGGVQLNVPADGGEPKMGIKVGYGGQSAKLRREGHKPGSSAGGATSATSAAGEQIGGSSLPPRAVPNLELKFSQSLGLFFGDPTAAAENLRYDVEMAKAKKGKNEDQRGGDNSNSEAVVKHQKLCLSIDMDNRRIYGYTELQIVVPDNGIVGLHADNLAIEKVTVDGDPAEFGVFPHCQHLDPKDRWCVVSSANSAADASGSVKITKTDNKQEEYPQMDNGEPLSAGSSREVQNVKHVRIEYWVEKTETGIHFNDNVLHTDNQLRRARCWFPCLDDNLQCCCYDLEFTVASNLVAVSSGTLLHQTYVYKLDVPVAAQWISLAVAPFEILPDRHGGVLSHFCLPSNLSKLRNTVVFSTMLSGNYLILMFSVLIVAPRLCNWSHYEDYLSAPFPFGSYKQVFIAPEMTVSSWSMGASISIFSSHLLFDEKLIDQTIETRIKLADALARQWFGVYITPEAPNDGSILINFAPVIVEKSQSDMAAVILAVRVVVGWSCQANCAVCQADDSGATALSSAPASKDLYGTQCIGFYGKIRSWKSVAVLQMLEKQMGPESFRKGEASLFFGGAVGQIGMRSSPGNSLSVLKFLFSLILQNIVQRARDSNRSLRTMSTKEHGASLEYAKQIDCTYHGDPFMHGSMGK</sequence>
<dbReference type="PANTHER" id="PTHR15137">
    <property type="entry name" value="TRANSCRIPTION INITIATION FACTOR TFIID"/>
    <property type="match status" value="1"/>
</dbReference>
<feature type="compositionally biased region" description="Low complexity" evidence="7">
    <location>
        <begin position="63"/>
        <end position="77"/>
    </location>
</feature>
<feature type="region of interest" description="Disordered" evidence="7">
    <location>
        <begin position="234"/>
        <end position="255"/>
    </location>
</feature>
<organism evidence="8 9">
    <name type="scientific">Rehmannia glutinosa</name>
    <name type="common">Chinese foxglove</name>
    <dbReference type="NCBI Taxonomy" id="99300"/>
    <lineage>
        <taxon>Eukaryota</taxon>
        <taxon>Viridiplantae</taxon>
        <taxon>Streptophyta</taxon>
        <taxon>Embryophyta</taxon>
        <taxon>Tracheophyta</taxon>
        <taxon>Spermatophyta</taxon>
        <taxon>Magnoliopsida</taxon>
        <taxon>eudicotyledons</taxon>
        <taxon>Gunneridae</taxon>
        <taxon>Pentapetalae</taxon>
        <taxon>asterids</taxon>
        <taxon>lamiids</taxon>
        <taxon>Lamiales</taxon>
        <taxon>Orobanchaceae</taxon>
        <taxon>Rehmannieae</taxon>
        <taxon>Rehmannia</taxon>
    </lineage>
</organism>
<dbReference type="SUPFAM" id="SSF55486">
    <property type="entry name" value="Metalloproteases ('zincins'), catalytic domain"/>
    <property type="match status" value="1"/>
</dbReference>
<protein>
    <recommendedName>
        <fullName evidence="3">Transcription initiation factor TFIID subunit 2</fullName>
    </recommendedName>
</protein>
<proteinExistence type="inferred from homology"/>
<name>A0ABR0WJF4_REHGL</name>
<evidence type="ECO:0000256" key="2">
    <source>
        <dbReference type="ARBA" id="ARBA00010937"/>
    </source>
</evidence>
<dbReference type="SUPFAM" id="SSF63737">
    <property type="entry name" value="Leukotriene A4 hydrolase N-terminal domain"/>
    <property type="match status" value="1"/>
</dbReference>
<evidence type="ECO:0000256" key="1">
    <source>
        <dbReference type="ARBA" id="ARBA00004123"/>
    </source>
</evidence>
<dbReference type="Proteomes" id="UP001318860">
    <property type="component" value="Unassembled WGS sequence"/>
</dbReference>
<evidence type="ECO:0000313" key="8">
    <source>
        <dbReference type="EMBL" id="KAK6147219.1"/>
    </source>
</evidence>
<evidence type="ECO:0000256" key="5">
    <source>
        <dbReference type="ARBA" id="ARBA00023163"/>
    </source>
</evidence>
<dbReference type="InterPro" id="IPR037813">
    <property type="entry name" value="TAF2"/>
</dbReference>